<dbReference type="Pfam" id="PF00561">
    <property type="entry name" value="Abhydrolase_1"/>
    <property type="match status" value="1"/>
</dbReference>
<dbReference type="FunFam" id="3.40.50.1820:FF:000071">
    <property type="entry name" value="Embryogenesis-associated protein EMB8"/>
    <property type="match status" value="1"/>
</dbReference>
<accession>A0ABD0VJR9</accession>
<keyword evidence="3" id="KW-0812">Transmembrane</keyword>
<dbReference type="InterPro" id="IPR029058">
    <property type="entry name" value="AB_hydrolase_fold"/>
</dbReference>
<comment type="similarity">
    <text evidence="1">Belongs to the AB hydrolase superfamily. AB hydrolase 4 family.</text>
</comment>
<dbReference type="Gene3D" id="3.40.50.1820">
    <property type="entry name" value="alpha/beta hydrolase"/>
    <property type="match status" value="1"/>
</dbReference>
<keyword evidence="6" id="KW-1185">Reference proteome</keyword>
<reference evidence="5 6" key="1">
    <citation type="journal article" date="2024" name="Plant Biotechnol. J.">
        <title>Dendrobium thyrsiflorum genome and its molecular insights into genes involved in important horticultural traits.</title>
        <authorList>
            <person name="Chen B."/>
            <person name="Wang J.Y."/>
            <person name="Zheng P.J."/>
            <person name="Li K.L."/>
            <person name="Liang Y.M."/>
            <person name="Chen X.F."/>
            <person name="Zhang C."/>
            <person name="Zhao X."/>
            <person name="He X."/>
            <person name="Zhang G.Q."/>
            <person name="Liu Z.J."/>
            <person name="Xu Q."/>
        </authorList>
    </citation>
    <scope>NUCLEOTIDE SEQUENCE [LARGE SCALE GENOMIC DNA]</scope>
    <source>
        <strain evidence="5">GZMU011</strain>
    </source>
</reference>
<feature type="compositionally biased region" description="Polar residues" evidence="2">
    <location>
        <begin position="551"/>
        <end position="560"/>
    </location>
</feature>
<gene>
    <name evidence="5" type="ORF">M5K25_006800</name>
</gene>
<evidence type="ECO:0000256" key="2">
    <source>
        <dbReference type="SAM" id="MobiDB-lite"/>
    </source>
</evidence>
<protein>
    <recommendedName>
        <fullName evidence="4">AB hydrolase-1 domain-containing protein</fullName>
    </recommendedName>
</protein>
<evidence type="ECO:0000259" key="4">
    <source>
        <dbReference type="Pfam" id="PF00561"/>
    </source>
</evidence>
<sequence>MDGHDGCLSPFLWLIICPRARDLGLRSSSLFRAMANAVPEGEVPVTGLLLMAASMMPAYVYVVVVVLLLVVILYGFLEFHFLGDFFRGFRGDLVNLTFDPSSMIYENVVSKCRVLHGRYLATPWLSSPHIQIAFLTLYGRPPVFTYRRQLFSVSDGGTIALDWLLASDAAGGSLDNGRIISEEDITPIVIVVPGLTSDSSSAYVKHIACKIAKRGWNVVVENHRGLGGVSITSDYFYNAGWTEDIREVVNHLHQKYPMAPIFAVGTSIGANILVKYLGEEGEKTPVAGAASICSPWDLVVCDRFISRRLVQRFYDRALTIGLKGYAQLHQPVMTRLANWDGISKSRSVRDFDNHATCLVGKFETVDTYYRRCSSVSYVGNVSVPLLCISALDDPVCTKEAIPWDECRANKNIILVTTVRGGHLGFFEGITASSVWWARAVDEFLSVLHSGPFMHGQKMESPDLYTPLDSSIDKSPYINLTKDGLVTAMRSGAEDEGIAGENDEQGDIEAEAASGAIVITASEEHCARTNTALDTPSLMSLRPSQPEDENSGARTSKDASATSMKTCLKQLSRQSQKSLWLLAYIAVVSSWPLVGSALLFVFRSKLKGVFLHSVRRG</sequence>
<dbReference type="InterPro" id="IPR000073">
    <property type="entry name" value="AB_hydrolase_1"/>
</dbReference>
<dbReference type="AlphaFoldDB" id="A0ABD0VJR9"/>
<evidence type="ECO:0000256" key="3">
    <source>
        <dbReference type="SAM" id="Phobius"/>
    </source>
</evidence>
<dbReference type="PANTHER" id="PTHR10794:SF63">
    <property type="entry name" value="ALPHA_BETA HYDROLASE 1, ISOFORM A"/>
    <property type="match status" value="1"/>
</dbReference>
<feature type="domain" description="AB hydrolase-1" evidence="4">
    <location>
        <begin position="187"/>
        <end position="428"/>
    </location>
</feature>
<keyword evidence="3" id="KW-0472">Membrane</keyword>
<organism evidence="5 6">
    <name type="scientific">Dendrobium thyrsiflorum</name>
    <name type="common">Pinecone-like raceme dendrobium</name>
    <name type="synonym">Orchid</name>
    <dbReference type="NCBI Taxonomy" id="117978"/>
    <lineage>
        <taxon>Eukaryota</taxon>
        <taxon>Viridiplantae</taxon>
        <taxon>Streptophyta</taxon>
        <taxon>Embryophyta</taxon>
        <taxon>Tracheophyta</taxon>
        <taxon>Spermatophyta</taxon>
        <taxon>Magnoliopsida</taxon>
        <taxon>Liliopsida</taxon>
        <taxon>Asparagales</taxon>
        <taxon>Orchidaceae</taxon>
        <taxon>Epidendroideae</taxon>
        <taxon>Malaxideae</taxon>
        <taxon>Dendrobiinae</taxon>
        <taxon>Dendrobium</taxon>
    </lineage>
</organism>
<evidence type="ECO:0000313" key="6">
    <source>
        <dbReference type="Proteomes" id="UP001552299"/>
    </source>
</evidence>
<evidence type="ECO:0000313" key="5">
    <source>
        <dbReference type="EMBL" id="KAL0922783.1"/>
    </source>
</evidence>
<dbReference type="EMBL" id="JANQDX010000006">
    <property type="protein sequence ID" value="KAL0922783.1"/>
    <property type="molecule type" value="Genomic_DNA"/>
</dbReference>
<proteinExistence type="inferred from homology"/>
<feature type="region of interest" description="Disordered" evidence="2">
    <location>
        <begin position="532"/>
        <end position="560"/>
    </location>
</feature>
<feature type="transmembrane region" description="Helical" evidence="3">
    <location>
        <begin position="58"/>
        <end position="77"/>
    </location>
</feature>
<evidence type="ECO:0000256" key="1">
    <source>
        <dbReference type="ARBA" id="ARBA00010884"/>
    </source>
</evidence>
<name>A0ABD0VJR9_DENTH</name>
<feature type="transmembrane region" description="Helical" evidence="3">
    <location>
        <begin position="578"/>
        <end position="601"/>
    </location>
</feature>
<dbReference type="PANTHER" id="PTHR10794">
    <property type="entry name" value="ABHYDROLASE DOMAIN-CONTAINING PROTEIN"/>
    <property type="match status" value="1"/>
</dbReference>
<comment type="caution">
    <text evidence="5">The sequence shown here is derived from an EMBL/GenBank/DDBJ whole genome shotgun (WGS) entry which is preliminary data.</text>
</comment>
<dbReference type="Proteomes" id="UP001552299">
    <property type="component" value="Unassembled WGS sequence"/>
</dbReference>
<dbReference type="SUPFAM" id="SSF53474">
    <property type="entry name" value="alpha/beta-Hydrolases"/>
    <property type="match status" value="1"/>
</dbReference>
<dbReference type="InterPro" id="IPR050960">
    <property type="entry name" value="AB_hydrolase_4_sf"/>
</dbReference>
<keyword evidence="3" id="KW-1133">Transmembrane helix</keyword>